<dbReference type="InterPro" id="IPR002524">
    <property type="entry name" value="Cation_efflux"/>
</dbReference>
<dbReference type="GO" id="GO:0016020">
    <property type="term" value="C:membrane"/>
    <property type="evidence" value="ECO:0007669"/>
    <property type="project" value="UniProtKB-SubCell"/>
</dbReference>
<feature type="transmembrane region" description="Helical" evidence="9">
    <location>
        <begin position="388"/>
        <end position="413"/>
    </location>
</feature>
<protein>
    <recommendedName>
        <fullName evidence="14">Cation efflux protein</fullName>
    </recommendedName>
</protein>
<keyword evidence="4 9" id="KW-0812">Transmembrane</keyword>
<dbReference type="AlphaFoldDB" id="A0A9W8MUD8"/>
<feature type="domain" description="Cation efflux protein transmembrane" evidence="10">
    <location>
        <begin position="70"/>
        <end position="212"/>
    </location>
</feature>
<dbReference type="EMBL" id="JANKHO010001179">
    <property type="protein sequence ID" value="KAJ3503160.1"/>
    <property type="molecule type" value="Genomic_DNA"/>
</dbReference>
<dbReference type="GO" id="GO:0006882">
    <property type="term" value="P:intracellular zinc ion homeostasis"/>
    <property type="evidence" value="ECO:0007669"/>
    <property type="project" value="TreeGrafter"/>
</dbReference>
<dbReference type="Pfam" id="PF01545">
    <property type="entry name" value="Cation_efflux"/>
    <property type="match status" value="2"/>
</dbReference>
<feature type="region of interest" description="Disordered" evidence="8">
    <location>
        <begin position="287"/>
        <end position="345"/>
    </location>
</feature>
<evidence type="ECO:0000256" key="2">
    <source>
        <dbReference type="ARBA" id="ARBA00008873"/>
    </source>
</evidence>
<evidence type="ECO:0000256" key="9">
    <source>
        <dbReference type="SAM" id="Phobius"/>
    </source>
</evidence>
<reference evidence="12" key="1">
    <citation type="submission" date="2022-07" db="EMBL/GenBank/DDBJ databases">
        <title>Genome Sequence of Agrocybe chaxingu.</title>
        <authorList>
            <person name="Buettner E."/>
        </authorList>
    </citation>
    <scope>NUCLEOTIDE SEQUENCE</scope>
    <source>
        <strain evidence="12">MP-N11</strain>
    </source>
</reference>
<dbReference type="InterPro" id="IPR058533">
    <property type="entry name" value="Cation_efflux_TM"/>
</dbReference>
<keyword evidence="5" id="KW-0862">Zinc</keyword>
<feature type="compositionally biased region" description="Low complexity" evidence="8">
    <location>
        <begin position="204"/>
        <end position="227"/>
    </location>
</feature>
<evidence type="ECO:0008006" key="14">
    <source>
        <dbReference type="Google" id="ProtNLM"/>
    </source>
</evidence>
<dbReference type="Pfam" id="PF16916">
    <property type="entry name" value="ZT_dimer"/>
    <property type="match status" value="1"/>
</dbReference>
<dbReference type="InterPro" id="IPR036837">
    <property type="entry name" value="Cation_efflux_CTD_sf"/>
</dbReference>
<feature type="region of interest" description="Disordered" evidence="8">
    <location>
        <begin position="40"/>
        <end position="60"/>
    </location>
</feature>
<comment type="caution">
    <text evidence="12">The sequence shown here is derived from an EMBL/GenBank/DDBJ whole genome shotgun (WGS) entry which is preliminary data.</text>
</comment>
<proteinExistence type="inferred from homology"/>
<feature type="transmembrane region" description="Helical" evidence="9">
    <location>
        <begin position="71"/>
        <end position="94"/>
    </location>
</feature>
<dbReference type="OrthoDB" id="9944568at2759"/>
<feature type="domain" description="Cation efflux protein cytoplasmic" evidence="11">
    <location>
        <begin position="418"/>
        <end position="489"/>
    </location>
</feature>
<feature type="transmembrane region" description="Helical" evidence="9">
    <location>
        <begin position="353"/>
        <end position="376"/>
    </location>
</feature>
<feature type="region of interest" description="Disordered" evidence="8">
    <location>
        <begin position="200"/>
        <end position="266"/>
    </location>
</feature>
<keyword evidence="13" id="KW-1185">Reference proteome</keyword>
<dbReference type="InterPro" id="IPR027470">
    <property type="entry name" value="Cation_efflux_CTD"/>
</dbReference>
<evidence type="ECO:0000256" key="3">
    <source>
        <dbReference type="ARBA" id="ARBA00022448"/>
    </source>
</evidence>
<evidence type="ECO:0000256" key="5">
    <source>
        <dbReference type="ARBA" id="ARBA00022833"/>
    </source>
</evidence>
<evidence type="ECO:0000313" key="12">
    <source>
        <dbReference type="EMBL" id="KAJ3503160.1"/>
    </source>
</evidence>
<evidence type="ECO:0000256" key="6">
    <source>
        <dbReference type="ARBA" id="ARBA00022989"/>
    </source>
</evidence>
<organism evidence="12 13">
    <name type="scientific">Agrocybe chaxingu</name>
    <dbReference type="NCBI Taxonomy" id="84603"/>
    <lineage>
        <taxon>Eukaryota</taxon>
        <taxon>Fungi</taxon>
        <taxon>Dikarya</taxon>
        <taxon>Basidiomycota</taxon>
        <taxon>Agaricomycotina</taxon>
        <taxon>Agaricomycetes</taxon>
        <taxon>Agaricomycetidae</taxon>
        <taxon>Agaricales</taxon>
        <taxon>Agaricineae</taxon>
        <taxon>Strophariaceae</taxon>
        <taxon>Agrocybe</taxon>
    </lineage>
</organism>
<comment type="similarity">
    <text evidence="2">Belongs to the cation diffusion facilitator (CDF) transporter (TC 2.A.4) family. SLC30A subfamily.</text>
</comment>
<name>A0A9W8MUD8_9AGAR</name>
<accession>A0A9W8MUD8</accession>
<dbReference type="PANTHER" id="PTHR45820">
    <property type="entry name" value="FI23527P1"/>
    <property type="match status" value="1"/>
</dbReference>
<dbReference type="NCBIfam" id="TIGR01297">
    <property type="entry name" value="CDF"/>
    <property type="match status" value="2"/>
</dbReference>
<evidence type="ECO:0000256" key="8">
    <source>
        <dbReference type="SAM" id="MobiDB-lite"/>
    </source>
</evidence>
<feature type="domain" description="Cation efflux protein transmembrane" evidence="10">
    <location>
        <begin position="340"/>
        <end position="413"/>
    </location>
</feature>
<dbReference type="SUPFAM" id="SSF161111">
    <property type="entry name" value="Cation efflux protein transmembrane domain-like"/>
    <property type="match status" value="1"/>
</dbReference>
<gene>
    <name evidence="12" type="ORF">NLJ89_g8557</name>
</gene>
<dbReference type="GO" id="GO:0005385">
    <property type="term" value="F:zinc ion transmembrane transporter activity"/>
    <property type="evidence" value="ECO:0007669"/>
    <property type="project" value="TreeGrafter"/>
</dbReference>
<feature type="transmembrane region" description="Helical" evidence="9">
    <location>
        <begin position="138"/>
        <end position="161"/>
    </location>
</feature>
<keyword evidence="6 9" id="KW-1133">Transmembrane helix</keyword>
<evidence type="ECO:0000259" key="10">
    <source>
        <dbReference type="Pfam" id="PF01545"/>
    </source>
</evidence>
<feature type="transmembrane region" description="Helical" evidence="9">
    <location>
        <begin position="100"/>
        <end position="117"/>
    </location>
</feature>
<evidence type="ECO:0000259" key="11">
    <source>
        <dbReference type="Pfam" id="PF16916"/>
    </source>
</evidence>
<evidence type="ECO:0000256" key="1">
    <source>
        <dbReference type="ARBA" id="ARBA00004141"/>
    </source>
</evidence>
<comment type="subcellular location">
    <subcellularLocation>
        <location evidence="1">Membrane</location>
        <topology evidence="1">Multi-pass membrane protein</topology>
    </subcellularLocation>
</comment>
<dbReference type="Proteomes" id="UP001148786">
    <property type="component" value="Unassembled WGS sequence"/>
</dbReference>
<keyword evidence="3" id="KW-0813">Transport</keyword>
<feature type="transmembrane region" description="Helical" evidence="9">
    <location>
        <begin position="173"/>
        <end position="193"/>
    </location>
</feature>
<evidence type="ECO:0000256" key="4">
    <source>
        <dbReference type="ARBA" id="ARBA00022692"/>
    </source>
</evidence>
<dbReference type="SUPFAM" id="SSF160240">
    <property type="entry name" value="Cation efflux protein cytoplasmic domain-like"/>
    <property type="match status" value="1"/>
</dbReference>
<evidence type="ECO:0000313" key="13">
    <source>
        <dbReference type="Proteomes" id="UP001148786"/>
    </source>
</evidence>
<dbReference type="PANTHER" id="PTHR45820:SF4">
    <property type="entry name" value="ZINC TRANSPORTER 63C, ISOFORM F"/>
    <property type="match status" value="1"/>
</dbReference>
<evidence type="ECO:0000256" key="7">
    <source>
        <dbReference type="ARBA" id="ARBA00023136"/>
    </source>
</evidence>
<dbReference type="InterPro" id="IPR027469">
    <property type="entry name" value="Cation_efflux_TMD_sf"/>
</dbReference>
<dbReference type="Gene3D" id="1.20.1510.10">
    <property type="entry name" value="Cation efflux protein transmembrane domain"/>
    <property type="match status" value="2"/>
</dbReference>
<keyword evidence="7 9" id="KW-0472">Membrane</keyword>
<sequence length="534" mass="57026">MSSKAGQRQNYGTRVVATDPLIHQASSRSPMHPCAFLHSPSLSLKAPPPTTPSPAATKGTMGISRSARITILLVIDVSFFFVELIVGYAVGSLALVADSFHMLNDVMSLLVALYAIKLTNESSSPDSRYSYGWHRAEILAALINGVFLLALCLSISLEAIGRFFTTPDISNPKLVVVVGSLGLASNIVGLFLFHEHGHSHAHSHSPSPSPRSSKSASRASSIAASSSTENLRGGDITPTPKQSIPIRGRSPVRHQTHSPAESFSSLYGHPAATRASLVQTAHEIARSSIDSVSSPPPTPAPGQHLVPVPPTPSEPSPLNGTSEGTPLLHDDDDGHEHKHGHGHAHGSMNMRALVLHVLGDALGNVGVIATGLIIWLTEWKYKFYCDPVISLVITVIIFSSAMPLVQSASFILLQGVPSTVSLEEVRDSILDVDGVLSLHELHVWQLSENKLVASVHVLASRNHDFMPIAVKIREVLHHLGIHSSTIQPEYHSTSTIPDEHLKTLANTSCLILCPADAACNPSEHACCPPQTVDV</sequence>